<reference evidence="13 14" key="1">
    <citation type="journal article" date="2011" name="Genome Biol. Evol.">
        <title>Integration of the genetic map and genome assembly of fugu facilitates insights into distinct features of genome evolution in teleosts and mammals.</title>
        <authorList>
            <person name="Kai W."/>
            <person name="Kikuchi K."/>
            <person name="Tohari S."/>
            <person name="Chew A.K."/>
            <person name="Tay A."/>
            <person name="Fujiwara A."/>
            <person name="Hosoya S."/>
            <person name="Suetake H."/>
            <person name="Naruse K."/>
            <person name="Brenner S."/>
            <person name="Suzuki Y."/>
            <person name="Venkatesh B."/>
        </authorList>
    </citation>
    <scope>NUCLEOTIDE SEQUENCE [LARGE SCALE GENOMIC DNA]</scope>
</reference>
<dbReference type="PROSITE" id="PS00027">
    <property type="entry name" value="HOMEOBOX_1"/>
    <property type="match status" value="1"/>
</dbReference>
<evidence type="ECO:0000256" key="4">
    <source>
        <dbReference type="ARBA" id="ARBA00023015"/>
    </source>
</evidence>
<dbReference type="CDD" id="cd00086">
    <property type="entry name" value="homeodomain"/>
    <property type="match status" value="1"/>
</dbReference>
<dbReference type="PRINTS" id="PR00024">
    <property type="entry name" value="HOMEOBOX"/>
</dbReference>
<dbReference type="GO" id="GO:0005634">
    <property type="term" value="C:nucleus"/>
    <property type="evidence" value="ECO:0007669"/>
    <property type="project" value="UniProtKB-SubCell"/>
</dbReference>
<keyword evidence="7" id="KW-0804">Transcription</keyword>
<dbReference type="InterPro" id="IPR001356">
    <property type="entry name" value="HD"/>
</dbReference>
<evidence type="ECO:0000256" key="2">
    <source>
        <dbReference type="ARBA" id="ARBA00004123"/>
    </source>
</evidence>
<dbReference type="PANTHER" id="PTHR24339">
    <property type="entry name" value="HOMEOBOX PROTEIN EMX-RELATED"/>
    <property type="match status" value="1"/>
</dbReference>
<evidence type="ECO:0000256" key="10">
    <source>
        <dbReference type="RuleBase" id="RU000682"/>
    </source>
</evidence>
<evidence type="ECO:0000256" key="5">
    <source>
        <dbReference type="ARBA" id="ARBA00023125"/>
    </source>
</evidence>
<protein>
    <submittedName>
        <fullName evidence="13">Posterior neuron-specific homeobox</fullName>
    </submittedName>
</protein>
<organism evidence="13 14">
    <name type="scientific">Takifugu rubripes</name>
    <name type="common">Japanese pufferfish</name>
    <name type="synonym">Fugu rubripes</name>
    <dbReference type="NCBI Taxonomy" id="31033"/>
    <lineage>
        <taxon>Eukaryota</taxon>
        <taxon>Metazoa</taxon>
        <taxon>Chordata</taxon>
        <taxon>Craniata</taxon>
        <taxon>Vertebrata</taxon>
        <taxon>Euteleostomi</taxon>
        <taxon>Actinopterygii</taxon>
        <taxon>Neopterygii</taxon>
        <taxon>Teleostei</taxon>
        <taxon>Neoteleostei</taxon>
        <taxon>Acanthomorphata</taxon>
        <taxon>Eupercaria</taxon>
        <taxon>Tetraodontiformes</taxon>
        <taxon>Tetradontoidea</taxon>
        <taxon>Tetraodontidae</taxon>
        <taxon>Takifugu</taxon>
    </lineage>
</organism>
<evidence type="ECO:0000256" key="3">
    <source>
        <dbReference type="ARBA" id="ARBA00022473"/>
    </source>
</evidence>
<keyword evidence="3" id="KW-0217">Developmental protein</keyword>
<feature type="domain" description="Homeobox" evidence="12">
    <location>
        <begin position="106"/>
        <end position="166"/>
    </location>
</feature>
<evidence type="ECO:0000256" key="9">
    <source>
        <dbReference type="PROSITE-ProRule" id="PRU00108"/>
    </source>
</evidence>
<dbReference type="SMART" id="SM00389">
    <property type="entry name" value="HOX"/>
    <property type="match status" value="1"/>
</dbReference>
<feature type="region of interest" description="Disordered" evidence="11">
    <location>
        <begin position="63"/>
        <end position="108"/>
    </location>
</feature>
<evidence type="ECO:0000256" key="1">
    <source>
        <dbReference type="ARBA" id="ARBA00003263"/>
    </source>
</evidence>
<reference evidence="13" key="3">
    <citation type="submission" date="2025-09" db="UniProtKB">
        <authorList>
            <consortium name="Ensembl"/>
        </authorList>
    </citation>
    <scope>IDENTIFICATION</scope>
</reference>
<comment type="subcellular location">
    <subcellularLocation>
        <location evidence="2 9 10">Nucleus</location>
    </subcellularLocation>
</comment>
<keyword evidence="4" id="KW-0805">Transcription regulation</keyword>
<gene>
    <name evidence="13" type="primary">pnx</name>
</gene>
<dbReference type="GeneTree" id="ENSGT00940000166967"/>
<evidence type="ECO:0000313" key="14">
    <source>
        <dbReference type="Proteomes" id="UP000005226"/>
    </source>
</evidence>
<keyword evidence="14" id="KW-1185">Reference proteome</keyword>
<dbReference type="Pfam" id="PF00046">
    <property type="entry name" value="Homeodomain"/>
    <property type="match status" value="1"/>
</dbReference>
<evidence type="ECO:0000256" key="7">
    <source>
        <dbReference type="ARBA" id="ARBA00023163"/>
    </source>
</evidence>
<dbReference type="Ensembl" id="ENSTRUT00000047865.3">
    <property type="protein sequence ID" value="ENSTRUP00000047703.3"/>
    <property type="gene ID" value="ENSTRUG00000018621.3"/>
</dbReference>
<evidence type="ECO:0000256" key="8">
    <source>
        <dbReference type="ARBA" id="ARBA00023242"/>
    </source>
</evidence>
<proteinExistence type="predicted"/>
<dbReference type="InterPro" id="IPR009057">
    <property type="entry name" value="Homeodomain-like_sf"/>
</dbReference>
<dbReference type="HOGENOM" id="CLU_127172_0_0_1"/>
<evidence type="ECO:0000313" key="13">
    <source>
        <dbReference type="Ensembl" id="ENSTRUP00000047703.3"/>
    </source>
</evidence>
<feature type="DNA-binding region" description="Homeobox" evidence="9">
    <location>
        <begin position="108"/>
        <end position="167"/>
    </location>
</feature>
<dbReference type="GO" id="GO:0000978">
    <property type="term" value="F:RNA polymerase II cis-regulatory region sequence-specific DNA binding"/>
    <property type="evidence" value="ECO:0007669"/>
    <property type="project" value="TreeGrafter"/>
</dbReference>
<dbReference type="GO" id="GO:0030182">
    <property type="term" value="P:neuron differentiation"/>
    <property type="evidence" value="ECO:0007669"/>
    <property type="project" value="TreeGrafter"/>
</dbReference>
<keyword evidence="8 9" id="KW-0539">Nucleus</keyword>
<dbReference type="InterPro" id="IPR017970">
    <property type="entry name" value="Homeobox_CS"/>
</dbReference>
<evidence type="ECO:0000256" key="6">
    <source>
        <dbReference type="ARBA" id="ARBA00023155"/>
    </source>
</evidence>
<dbReference type="SUPFAM" id="SSF46689">
    <property type="entry name" value="Homeodomain-like"/>
    <property type="match status" value="1"/>
</dbReference>
<dbReference type="PROSITE" id="PS50071">
    <property type="entry name" value="HOMEOBOX_2"/>
    <property type="match status" value="1"/>
</dbReference>
<dbReference type="GO" id="GO:0007420">
    <property type="term" value="P:brain development"/>
    <property type="evidence" value="ECO:0007669"/>
    <property type="project" value="TreeGrafter"/>
</dbReference>
<dbReference type="GO" id="GO:0000981">
    <property type="term" value="F:DNA-binding transcription factor activity, RNA polymerase II-specific"/>
    <property type="evidence" value="ECO:0007669"/>
    <property type="project" value="InterPro"/>
</dbReference>
<dbReference type="PANTHER" id="PTHR24339:SF28">
    <property type="entry name" value="E5-RELATED"/>
    <property type="match status" value="1"/>
</dbReference>
<dbReference type="InterPro" id="IPR050877">
    <property type="entry name" value="EMX-VAX-Noto_Homeobox_TFs"/>
</dbReference>
<dbReference type="InterPro" id="IPR020479">
    <property type="entry name" value="HD_metazoa"/>
</dbReference>
<evidence type="ECO:0000259" key="12">
    <source>
        <dbReference type="PROSITE" id="PS50071"/>
    </source>
</evidence>
<dbReference type="AlphaFoldDB" id="H2VEQ8"/>
<name>H2VEQ8_TAKRU</name>
<evidence type="ECO:0000256" key="11">
    <source>
        <dbReference type="SAM" id="MobiDB-lite"/>
    </source>
</evidence>
<accession>H2VEQ8</accession>
<dbReference type="eggNOG" id="KOG0488">
    <property type="taxonomic scope" value="Eukaryota"/>
</dbReference>
<keyword evidence="6 9" id="KW-0371">Homeobox</keyword>
<dbReference type="Proteomes" id="UP000005226">
    <property type="component" value="Chromosome 6"/>
</dbReference>
<comment type="function">
    <text evidence="1">Sequence-specific transcription factor which is part of a developmental regulatory system that provides cells with specific positional identities on the anterior-posterior axis.</text>
</comment>
<dbReference type="InParanoid" id="H2VEQ8"/>
<sequence length="240" mass="27260">MRCKFTRAAACARGVHIKLRGGQTQTVASWSAQRGDMQPLAVKLPRVHRTPFSVEDILDPTKFTKRISPTGDSSGDESVAHPPAAGGSCRPQKKAPCRGKQGATKAKRRRIRTAFTLEQLQMLEHSFQRCHYLSVLERHSIASALCLSETQVKIWFQNRRTKWKKERQSQGKEVEEEQSFFTSHLSSHTHVCYPLTSSPLYCQQRTTLQLVAPYHHYVMRKSAQSDYAQMEKDALFLCGI</sequence>
<dbReference type="Gene3D" id="1.10.10.60">
    <property type="entry name" value="Homeodomain-like"/>
    <property type="match status" value="1"/>
</dbReference>
<keyword evidence="5 9" id="KW-0238">DNA-binding</keyword>
<reference evidence="13" key="2">
    <citation type="submission" date="2025-08" db="UniProtKB">
        <authorList>
            <consortium name="Ensembl"/>
        </authorList>
    </citation>
    <scope>IDENTIFICATION</scope>
</reference>